<organism evidence="2 3">
    <name type="scientific">Burkholderia cenocepacia</name>
    <dbReference type="NCBI Taxonomy" id="95486"/>
    <lineage>
        <taxon>Bacteria</taxon>
        <taxon>Pseudomonadati</taxon>
        <taxon>Pseudomonadota</taxon>
        <taxon>Betaproteobacteria</taxon>
        <taxon>Burkholderiales</taxon>
        <taxon>Burkholderiaceae</taxon>
        <taxon>Burkholderia</taxon>
        <taxon>Burkholderia cepacia complex</taxon>
    </lineage>
</organism>
<name>A0A1V2VV31_9BURK</name>
<reference evidence="2 3" key="1">
    <citation type="submission" date="2016-08" db="EMBL/GenBank/DDBJ databases">
        <authorList>
            <person name="Seilhamer J.J."/>
        </authorList>
    </citation>
    <scope>NUCLEOTIDE SEQUENCE [LARGE SCALE GENOMIC DNA]</scope>
    <source>
        <strain evidence="2 3">VC14762</strain>
    </source>
</reference>
<evidence type="ECO:0000313" key="2">
    <source>
        <dbReference type="EMBL" id="ONU76303.1"/>
    </source>
</evidence>
<gene>
    <name evidence="2" type="ORF">A8E72_33880</name>
</gene>
<feature type="region of interest" description="Disordered" evidence="1">
    <location>
        <begin position="100"/>
        <end position="124"/>
    </location>
</feature>
<evidence type="ECO:0000256" key="1">
    <source>
        <dbReference type="SAM" id="MobiDB-lite"/>
    </source>
</evidence>
<protein>
    <submittedName>
        <fullName evidence="2">Uncharacterized protein</fullName>
    </submittedName>
</protein>
<evidence type="ECO:0000313" key="3">
    <source>
        <dbReference type="Proteomes" id="UP000188543"/>
    </source>
</evidence>
<accession>A0A1V2VV31</accession>
<sequence>MIDNMEIVKELAKLADITAMKEPGIYLNEKDNRYILLDEQTDKVVLKFDANKQTLDDLKEIVHQELWKADDKIEDFKAENFDEKLSPNQKAKLTKAAKLSNDIEEENNQVQQTNKQKNSSFKRG</sequence>
<proteinExistence type="predicted"/>
<dbReference type="EMBL" id="MUTJ01000100">
    <property type="protein sequence ID" value="ONU76303.1"/>
    <property type="molecule type" value="Genomic_DNA"/>
</dbReference>
<comment type="caution">
    <text evidence="2">The sequence shown here is derived from an EMBL/GenBank/DDBJ whole genome shotgun (WGS) entry which is preliminary data.</text>
</comment>
<feature type="compositionally biased region" description="Low complexity" evidence="1">
    <location>
        <begin position="108"/>
        <end position="118"/>
    </location>
</feature>
<dbReference type="AlphaFoldDB" id="A0A1V2VV31"/>
<dbReference type="RefSeq" id="WP_077176765.1">
    <property type="nucleotide sequence ID" value="NZ_MUTB01000172.1"/>
</dbReference>
<dbReference type="Proteomes" id="UP000188543">
    <property type="component" value="Unassembled WGS sequence"/>
</dbReference>